<accession>A0A9E7JK14</accession>
<keyword evidence="5" id="KW-0808">Transferase</keyword>
<gene>
    <name evidence="5" type="ORF">MUK42_05405</name>
</gene>
<name>A0A9E7JK14_9LILI</name>
<feature type="transmembrane region" description="Helical" evidence="4">
    <location>
        <begin position="559"/>
        <end position="588"/>
    </location>
</feature>
<comment type="similarity">
    <text evidence="3">Belongs to the glycosyltransferase 8 family.</text>
</comment>
<feature type="transmembrane region" description="Helical" evidence="4">
    <location>
        <begin position="390"/>
        <end position="408"/>
    </location>
</feature>
<dbReference type="AlphaFoldDB" id="A0A9E7JK14"/>
<dbReference type="EC" id="2.4.1.-" evidence="3"/>
<evidence type="ECO:0000256" key="1">
    <source>
        <dbReference type="ARBA" id="ARBA00022676"/>
    </source>
</evidence>
<keyword evidence="4" id="KW-0472">Membrane</keyword>
<evidence type="ECO:0000313" key="6">
    <source>
        <dbReference type="Proteomes" id="UP001055439"/>
    </source>
</evidence>
<keyword evidence="4" id="KW-1133">Transmembrane helix</keyword>
<dbReference type="Proteomes" id="UP001055439">
    <property type="component" value="Chromosome 10"/>
</dbReference>
<dbReference type="EMBL" id="CP097503">
    <property type="protein sequence ID" value="URD83594.1"/>
    <property type="molecule type" value="Genomic_DNA"/>
</dbReference>
<dbReference type="PANTHER" id="PTHR11183">
    <property type="entry name" value="GLYCOGENIN SUBFAMILY MEMBER"/>
    <property type="match status" value="1"/>
</dbReference>
<feature type="transmembrane region" description="Helical" evidence="4">
    <location>
        <begin position="495"/>
        <end position="516"/>
    </location>
</feature>
<dbReference type="GO" id="GO:0016757">
    <property type="term" value="F:glycosyltransferase activity"/>
    <property type="evidence" value="ECO:0007669"/>
    <property type="project" value="UniProtKB-KW"/>
</dbReference>
<dbReference type="Gene3D" id="3.90.550.10">
    <property type="entry name" value="Spore Coat Polysaccharide Biosynthesis Protein SpsA, Chain A"/>
    <property type="match status" value="1"/>
</dbReference>
<evidence type="ECO:0000256" key="3">
    <source>
        <dbReference type="RuleBase" id="RU362027"/>
    </source>
</evidence>
<evidence type="ECO:0000256" key="2">
    <source>
        <dbReference type="ARBA" id="ARBA00023211"/>
    </source>
</evidence>
<dbReference type="FunFam" id="3.90.550.10:FF:000067">
    <property type="entry name" value="Hexosyltransferase"/>
    <property type="match status" value="1"/>
</dbReference>
<evidence type="ECO:0000313" key="5">
    <source>
        <dbReference type="EMBL" id="URD83594.1"/>
    </source>
</evidence>
<organism evidence="5 6">
    <name type="scientific">Musa troglodytarum</name>
    <name type="common">fe'i banana</name>
    <dbReference type="NCBI Taxonomy" id="320322"/>
    <lineage>
        <taxon>Eukaryota</taxon>
        <taxon>Viridiplantae</taxon>
        <taxon>Streptophyta</taxon>
        <taxon>Embryophyta</taxon>
        <taxon>Tracheophyta</taxon>
        <taxon>Spermatophyta</taxon>
        <taxon>Magnoliopsida</taxon>
        <taxon>Liliopsida</taxon>
        <taxon>Zingiberales</taxon>
        <taxon>Musaceae</taxon>
        <taxon>Musa</taxon>
    </lineage>
</organism>
<evidence type="ECO:0000256" key="4">
    <source>
        <dbReference type="SAM" id="Phobius"/>
    </source>
</evidence>
<proteinExistence type="inferred from homology"/>
<feature type="transmembrane region" description="Helical" evidence="4">
    <location>
        <begin position="466"/>
        <end position="489"/>
    </location>
</feature>
<dbReference type="SUPFAM" id="SSF53448">
    <property type="entry name" value="Nucleotide-diphospho-sugar transferases"/>
    <property type="match status" value="1"/>
</dbReference>
<keyword evidence="2" id="KW-0464">Manganese</keyword>
<dbReference type="Pfam" id="PF01501">
    <property type="entry name" value="Glyco_transf_8"/>
    <property type="match status" value="1"/>
</dbReference>
<keyword evidence="4" id="KW-0812">Transmembrane</keyword>
<keyword evidence="6" id="KW-1185">Reference proteome</keyword>
<dbReference type="OrthoDB" id="2014201at2759"/>
<dbReference type="InterPro" id="IPR002495">
    <property type="entry name" value="Glyco_trans_8"/>
</dbReference>
<keyword evidence="1" id="KW-0328">Glycosyltransferase</keyword>
<dbReference type="InterPro" id="IPR029044">
    <property type="entry name" value="Nucleotide-diphossugar_trans"/>
</dbReference>
<dbReference type="CDD" id="cd02537">
    <property type="entry name" value="GT8_Glycogenin"/>
    <property type="match status" value="1"/>
</dbReference>
<dbReference type="InterPro" id="IPR050587">
    <property type="entry name" value="GNT1/Glycosyltrans_8"/>
</dbReference>
<protein>
    <recommendedName>
        <fullName evidence="3">Hexosyltransferase</fullName>
        <ecNumber evidence="3">2.4.1.-</ecNumber>
    </recommendedName>
</protein>
<reference evidence="5" key="1">
    <citation type="submission" date="2022-05" db="EMBL/GenBank/DDBJ databases">
        <title>The Musa troglodytarum L. genome provides insights into the mechanism of non-climacteric behaviour and enrichment of carotenoids.</title>
        <authorList>
            <person name="Wang J."/>
        </authorList>
    </citation>
    <scope>NUCLEOTIDE SEQUENCE</scope>
    <source>
        <tissue evidence="5">Leaf</tissue>
    </source>
</reference>
<feature type="transmembrane region" description="Helical" evidence="4">
    <location>
        <begin position="594"/>
        <end position="618"/>
    </location>
</feature>
<sequence>MNHATMRLRAEKVVSSKQLKSAAHRVGFDSDKCSIAGEKGGGESANSFASFLPHRFDRSFDLAPSCPSTGAAAGALQPSPIHLLAFGAPMRSPVARSGFLMMVLVVLGVAGCGRAKTEDAYVTLLYGDEFLLGVRVLGKSIRDTGSSKDMVVLVSDGVSEYAKKLLDADGWIVQHISLLANPNHVRPKRFWGVYTKLKIFNMTDYRKVVYLDADTIVVKNIEDLFKCGKFCANLKHSERLNSGVMVVEPSESTFRDMMSQVNSLYSYTGGDQGFLNSYYSDFPNAHVFEPNLSSDAMNSRPVPEMQRLSTLYNADVGLYMLANKWMVKEEELRVIHYTLGPLKPWDWWTAWLLKPVDVWQNVRKQLGESLPGTGGGRNPHDQLLVKTLCAFPVCLLFLCYYGSFLQIIKDFTNIFSRNSICDYARHIHQRFRSGSLPAYSGVGVASSSFVNPSQQFSSGSHSKLPAYLGAMSVFVCFMAAAVSLGLSFVMVPRQVMPWTGLLLMYEWSFMTFFLIFRCYLNFIHQWGNWTANQTNYNRLDSPEYDSGKGSQRSASGCDVVAWIFWIGMAVLAIVAPSLPCLLGITALFTRLGLMIGGGFVLAAFVTFASEHLAVRAFLKGYEDRHQPRSRSTCCLC</sequence>